<gene>
    <name evidence="1" type="ORF">DdX_15506</name>
</gene>
<organism evidence="1 2">
    <name type="scientific">Ditylenchus destructor</name>
    <dbReference type="NCBI Taxonomy" id="166010"/>
    <lineage>
        <taxon>Eukaryota</taxon>
        <taxon>Metazoa</taxon>
        <taxon>Ecdysozoa</taxon>
        <taxon>Nematoda</taxon>
        <taxon>Chromadorea</taxon>
        <taxon>Rhabditida</taxon>
        <taxon>Tylenchina</taxon>
        <taxon>Tylenchomorpha</taxon>
        <taxon>Sphaerularioidea</taxon>
        <taxon>Anguinidae</taxon>
        <taxon>Anguininae</taxon>
        <taxon>Ditylenchus</taxon>
    </lineage>
</organism>
<dbReference type="EMBL" id="JAKKPZ010000099">
    <property type="protein sequence ID" value="KAI1702413.1"/>
    <property type="molecule type" value="Genomic_DNA"/>
</dbReference>
<keyword evidence="2" id="KW-1185">Reference proteome</keyword>
<comment type="caution">
    <text evidence="1">The sequence shown here is derived from an EMBL/GenBank/DDBJ whole genome shotgun (WGS) entry which is preliminary data.</text>
</comment>
<evidence type="ECO:0000313" key="1">
    <source>
        <dbReference type="EMBL" id="KAI1702413.1"/>
    </source>
</evidence>
<dbReference type="AlphaFoldDB" id="A0AAD4MUW3"/>
<protein>
    <submittedName>
        <fullName evidence="1">Uncharacterized protein</fullName>
    </submittedName>
</protein>
<dbReference type="Proteomes" id="UP001201812">
    <property type="component" value="Unassembled WGS sequence"/>
</dbReference>
<reference evidence="1" key="1">
    <citation type="submission" date="2022-01" db="EMBL/GenBank/DDBJ databases">
        <title>Genome Sequence Resource for Two Populations of Ditylenchus destructor, the Migratory Endoparasitic Phytonematode.</title>
        <authorList>
            <person name="Zhang H."/>
            <person name="Lin R."/>
            <person name="Xie B."/>
        </authorList>
    </citation>
    <scope>NUCLEOTIDE SEQUENCE</scope>
    <source>
        <strain evidence="1">BazhouSP</strain>
    </source>
</reference>
<evidence type="ECO:0000313" key="2">
    <source>
        <dbReference type="Proteomes" id="UP001201812"/>
    </source>
</evidence>
<name>A0AAD4MUW3_9BILA</name>
<proteinExistence type="predicted"/>
<accession>A0AAD4MUW3</accession>
<sequence>MLNKNGKLNHLSVFPYTQSSDYLSHLYNDLCEWLDNKYPESLRPEAHNDARILHLSSPNYTRRYGYANKHPWIVVERASNWKPSCLRIDDDHLLSLDTIYDINDQNTDQQN</sequence>